<dbReference type="STRING" id="47839.BN973_00154"/>
<evidence type="ECO:0000256" key="2">
    <source>
        <dbReference type="ARBA" id="ARBA00022801"/>
    </source>
</evidence>
<accession>A0A024JQC8</accession>
<organism evidence="4">
    <name type="scientific">Mycobacterium triplex</name>
    <dbReference type="NCBI Taxonomy" id="47839"/>
    <lineage>
        <taxon>Bacteria</taxon>
        <taxon>Bacillati</taxon>
        <taxon>Actinomycetota</taxon>
        <taxon>Actinomycetes</taxon>
        <taxon>Mycobacteriales</taxon>
        <taxon>Mycobacteriaceae</taxon>
        <taxon>Mycobacterium</taxon>
        <taxon>Mycobacterium simiae complex</taxon>
    </lineage>
</organism>
<keyword evidence="2 4" id="KW-0378">Hydrolase</keyword>
<dbReference type="Pfam" id="PF12146">
    <property type="entry name" value="Hydrolase_4"/>
    <property type="match status" value="1"/>
</dbReference>
<dbReference type="RefSeq" id="WP_036465295.1">
    <property type="nucleotide sequence ID" value="NZ_HG964446.1"/>
</dbReference>
<dbReference type="Proteomes" id="UP000193710">
    <property type="component" value="Unassembled WGS sequence"/>
</dbReference>
<dbReference type="InterPro" id="IPR022742">
    <property type="entry name" value="Hydrolase_4"/>
</dbReference>
<keyword evidence="6" id="KW-1185">Reference proteome</keyword>
<reference evidence="4" key="2">
    <citation type="submission" date="2014-04" db="EMBL/GenBank/DDBJ databases">
        <authorList>
            <person name="Urmite Genomes U."/>
        </authorList>
    </citation>
    <scope>NUCLEOTIDE SEQUENCE</scope>
    <source>
        <strain evidence="4">DSM 44626</strain>
    </source>
</reference>
<feature type="domain" description="Serine aminopeptidase S33" evidence="3">
    <location>
        <begin position="35"/>
        <end position="265"/>
    </location>
</feature>
<dbReference type="PANTHER" id="PTHR22946">
    <property type="entry name" value="DIENELACTONE HYDROLASE DOMAIN-CONTAINING PROTEIN-RELATED"/>
    <property type="match status" value="1"/>
</dbReference>
<dbReference type="eggNOG" id="COG1073">
    <property type="taxonomic scope" value="Bacteria"/>
</dbReference>
<dbReference type="AlphaFoldDB" id="A0A024JQC8"/>
<reference evidence="5 6" key="3">
    <citation type="submission" date="2016-01" db="EMBL/GenBank/DDBJ databases">
        <title>The new phylogeny of the genus Mycobacterium.</title>
        <authorList>
            <person name="Tarcisio F."/>
            <person name="Conor M."/>
            <person name="Antonella G."/>
            <person name="Elisabetta G."/>
            <person name="Giulia F.S."/>
            <person name="Sara T."/>
            <person name="Anna F."/>
            <person name="Clotilde B."/>
            <person name="Roberto B."/>
            <person name="Veronica D.S."/>
            <person name="Fabio R."/>
            <person name="Monica P."/>
            <person name="Olivier J."/>
            <person name="Enrico T."/>
            <person name="Nicola S."/>
        </authorList>
    </citation>
    <scope>NUCLEOTIDE SEQUENCE [LARGE SCALE GENOMIC DNA]</scope>
    <source>
        <strain evidence="5 6">DSM 44626</strain>
    </source>
</reference>
<evidence type="ECO:0000313" key="4">
    <source>
        <dbReference type="EMBL" id="CDO85821.1"/>
    </source>
</evidence>
<dbReference type="Gene3D" id="3.40.50.1820">
    <property type="entry name" value="alpha/beta hydrolase"/>
    <property type="match status" value="1"/>
</dbReference>
<dbReference type="Proteomes" id="UP000028880">
    <property type="component" value="Unassembled WGS sequence"/>
</dbReference>
<dbReference type="EMBL" id="HG964446">
    <property type="protein sequence ID" value="CDO85821.1"/>
    <property type="molecule type" value="Genomic_DNA"/>
</dbReference>
<dbReference type="InterPro" id="IPR050261">
    <property type="entry name" value="FrsA_esterase"/>
</dbReference>
<dbReference type="SUPFAM" id="SSF53474">
    <property type="entry name" value="alpha/beta-Hydrolases"/>
    <property type="match status" value="1"/>
</dbReference>
<dbReference type="OrthoDB" id="5902829at2"/>
<sequence length="301" mass="31843">MTTTYDTVRVSVMSRGTRCAGWLTLPDGPGPHPGLVLAHGLGATHGMSMAQYEQHFAESGIATLAFDYRYTGASDGEPRQQFSMRGHRQDVEAAWDYLRAHGSIDAARLGLWGTSLGALHVLQAAARGIDVAAVVVQCPIVHGPATLLRGGLLPAVRLTPAIVTDAVSRLRRAGRTYVPIVGEPGGLAAVTGAGALDGWYSTVSPGCTFDNRMAAMDVLGVAAASAKREAAKIKAPLLVCVSRRETLMDPRHAEDVAAAAPRGSARHYDGDHFQIYHPPLLGELLADQTAFLQEHLGVRVG</sequence>
<proteinExistence type="inferred from homology"/>
<evidence type="ECO:0000313" key="5">
    <source>
        <dbReference type="EMBL" id="ORX05303.1"/>
    </source>
</evidence>
<evidence type="ECO:0000256" key="1">
    <source>
        <dbReference type="ARBA" id="ARBA00008645"/>
    </source>
</evidence>
<name>A0A024JQC8_9MYCO</name>
<protein>
    <submittedName>
        <fullName evidence="4">Alpha/beta hydrolase</fullName>
    </submittedName>
</protein>
<dbReference type="GO" id="GO:0052689">
    <property type="term" value="F:carboxylic ester hydrolase activity"/>
    <property type="evidence" value="ECO:0007669"/>
    <property type="project" value="UniProtKB-ARBA"/>
</dbReference>
<dbReference type="InterPro" id="IPR029058">
    <property type="entry name" value="AB_hydrolase_fold"/>
</dbReference>
<dbReference type="EMBL" id="LQPY01000014">
    <property type="protein sequence ID" value="ORX05303.1"/>
    <property type="molecule type" value="Genomic_DNA"/>
</dbReference>
<reference evidence="4" key="1">
    <citation type="journal article" date="2014" name="Genome Announc.">
        <title>Draft Genome Sequence of Mycobacterium triplex DSM 44626.</title>
        <authorList>
            <person name="Sassi M."/>
            <person name="Croce O."/>
            <person name="Robert C."/>
            <person name="Raoult D."/>
            <person name="Drancourt M."/>
        </authorList>
    </citation>
    <scope>NUCLEOTIDE SEQUENCE [LARGE SCALE GENOMIC DNA]</scope>
    <source>
        <strain evidence="4">DSM 44626</strain>
    </source>
</reference>
<gene>
    <name evidence="5" type="ORF">AWC29_10580</name>
    <name evidence="4" type="ORF">BN973_00154</name>
</gene>
<dbReference type="PANTHER" id="PTHR22946:SF9">
    <property type="entry name" value="POLYKETIDE TRANSFERASE AF380"/>
    <property type="match status" value="1"/>
</dbReference>
<dbReference type="HOGENOM" id="CLU_048587_1_0_11"/>
<evidence type="ECO:0000313" key="6">
    <source>
        <dbReference type="Proteomes" id="UP000193710"/>
    </source>
</evidence>
<comment type="similarity">
    <text evidence="1">Belongs to the AB hydrolase superfamily.</text>
</comment>
<evidence type="ECO:0000259" key="3">
    <source>
        <dbReference type="Pfam" id="PF12146"/>
    </source>
</evidence>